<dbReference type="InterPro" id="IPR019516">
    <property type="entry name" value="Glomulin/ALF4"/>
</dbReference>
<dbReference type="GO" id="GO:0055105">
    <property type="term" value="F:ubiquitin-protein transferase inhibitor activity"/>
    <property type="evidence" value="ECO:0007669"/>
    <property type="project" value="TreeGrafter"/>
</dbReference>
<comment type="caution">
    <text evidence="2">The sequence shown here is derived from an EMBL/GenBank/DDBJ whole genome shotgun (WGS) entry which is preliminary data.</text>
</comment>
<organism evidence="2 3">
    <name type="scientific">Rhododendron griersonianum</name>
    <dbReference type="NCBI Taxonomy" id="479676"/>
    <lineage>
        <taxon>Eukaryota</taxon>
        <taxon>Viridiplantae</taxon>
        <taxon>Streptophyta</taxon>
        <taxon>Embryophyta</taxon>
        <taxon>Tracheophyta</taxon>
        <taxon>Spermatophyta</taxon>
        <taxon>Magnoliopsida</taxon>
        <taxon>eudicotyledons</taxon>
        <taxon>Gunneridae</taxon>
        <taxon>Pentapetalae</taxon>
        <taxon>asterids</taxon>
        <taxon>Ericales</taxon>
        <taxon>Ericaceae</taxon>
        <taxon>Ericoideae</taxon>
        <taxon>Rhodoreae</taxon>
        <taxon>Rhododendron</taxon>
    </lineage>
</organism>
<dbReference type="PANTHER" id="PTHR15430:SF1">
    <property type="entry name" value="GLOMULIN"/>
    <property type="match status" value="1"/>
</dbReference>
<evidence type="ECO:0000313" key="2">
    <source>
        <dbReference type="EMBL" id="KAG5562908.1"/>
    </source>
</evidence>
<proteinExistence type="predicted"/>
<sequence length="645" mass="71947">MSIDSLPTLNLSDPNLLQSSSHHPLLLRLRQALISCSSSIESGDFQRSDKSIGELVDFLNSVTDAVVSEPDEDSPEHDAFRAVIDALSFELPKAVARFACVSRRCLEIAERVIDRFIEICSPRDMISILCEALDSPSTMFKVPGYFVPLLSGLSKVFMSIQRRQFEQVKAAVPVIVNVLKAVSSELDDGDTDYEDLLTRSIDIAKSVQAVCLKLEDEGKEKLQALLGLYVLEIMAFVSIGLGYKVSSCLSLMSQLTYFLRFCNLSYLGLITGCDVDIIIAPVVGGQRMEMILWVVLLMSSMEHVLQVCSLQSFFLLFHVLIALHSLVLLIASYIFVPLRRAFLFDVVIWGFISNEVAQAADEDLAAVKAKLSSDQTKRWQAIGMLRNIFSCVNLPWELKKQAINFLLSIVDGNVSRQYDNEHMECLSDMPSIFATLQAIQMVIIYAPEAEIRRNAFHALKKVLADIPTSMRFDTLTALIKNSDSSSMMAILIDCVREEMRMENCQRISRGNQVIQAQKNSCHSTAFWNDGPLELVGLVLRPPKGGPPSLPEYGDAVLSALNLYRFVLITESTGNTNYTGVLSEKNLQKAYNEWLLPLRTLVTGIVAANQKDYNQLALDTQCALNPLELVLYRCIELVEEKLKRAA</sequence>
<reference evidence="2" key="1">
    <citation type="submission" date="2020-08" db="EMBL/GenBank/DDBJ databases">
        <title>Plant Genome Project.</title>
        <authorList>
            <person name="Zhang R.-G."/>
        </authorList>
    </citation>
    <scope>NUCLEOTIDE SEQUENCE</scope>
    <source>
        <strain evidence="2">WSP0</strain>
        <tissue evidence="2">Leaf</tissue>
    </source>
</reference>
<dbReference type="PANTHER" id="PTHR15430">
    <property type="entry name" value="GLOMULIN"/>
    <property type="match status" value="1"/>
</dbReference>
<evidence type="ECO:0000256" key="1">
    <source>
        <dbReference type="SAM" id="Phobius"/>
    </source>
</evidence>
<keyword evidence="3" id="KW-1185">Reference proteome</keyword>
<dbReference type="GO" id="GO:0005737">
    <property type="term" value="C:cytoplasm"/>
    <property type="evidence" value="ECO:0007669"/>
    <property type="project" value="TreeGrafter"/>
</dbReference>
<keyword evidence="1" id="KW-0812">Transmembrane</keyword>
<protein>
    <recommendedName>
        <fullName evidence="4">Aberrant root formation protein 4</fullName>
    </recommendedName>
</protein>
<feature type="transmembrane region" description="Helical" evidence="1">
    <location>
        <begin position="313"/>
        <end position="336"/>
    </location>
</feature>
<keyword evidence="1" id="KW-0472">Membrane</keyword>
<keyword evidence="1" id="KW-1133">Transmembrane helix</keyword>
<dbReference type="Proteomes" id="UP000823749">
    <property type="component" value="Chromosome 2"/>
</dbReference>
<feature type="transmembrane region" description="Helical" evidence="1">
    <location>
        <begin position="290"/>
        <end position="307"/>
    </location>
</feature>
<dbReference type="EMBL" id="JACTNZ010000002">
    <property type="protein sequence ID" value="KAG5562908.1"/>
    <property type="molecule type" value="Genomic_DNA"/>
</dbReference>
<accession>A0AAV6LF34</accession>
<gene>
    <name evidence="2" type="ORF">RHGRI_005596</name>
</gene>
<dbReference type="Pfam" id="PF08568">
    <property type="entry name" value="Kinetochor_Ybp2"/>
    <property type="match status" value="2"/>
</dbReference>
<feature type="transmembrane region" description="Helical" evidence="1">
    <location>
        <begin position="222"/>
        <end position="243"/>
    </location>
</feature>
<dbReference type="AlphaFoldDB" id="A0AAV6LF34"/>
<dbReference type="InterPro" id="IPR013877">
    <property type="entry name" value="YAP-bd/ALF4/Glomulin"/>
</dbReference>
<evidence type="ECO:0008006" key="4">
    <source>
        <dbReference type="Google" id="ProtNLM"/>
    </source>
</evidence>
<name>A0AAV6LF34_9ERIC</name>
<feature type="transmembrane region" description="Helical" evidence="1">
    <location>
        <begin position="263"/>
        <end position="283"/>
    </location>
</feature>
<evidence type="ECO:0000313" key="3">
    <source>
        <dbReference type="Proteomes" id="UP000823749"/>
    </source>
</evidence>